<gene>
    <name evidence="1" type="ORF">MNBD_BACTEROID07-1988</name>
</gene>
<evidence type="ECO:0000313" key="1">
    <source>
        <dbReference type="EMBL" id="VAW30460.1"/>
    </source>
</evidence>
<accession>A0A3B0UMW4</accession>
<proteinExistence type="predicted"/>
<reference evidence="1" key="1">
    <citation type="submission" date="2018-06" db="EMBL/GenBank/DDBJ databases">
        <authorList>
            <person name="Zhirakovskaya E."/>
        </authorList>
    </citation>
    <scope>NUCLEOTIDE SEQUENCE</scope>
</reference>
<dbReference type="AlphaFoldDB" id="A0A3B0UMW4"/>
<name>A0A3B0UMW4_9ZZZZ</name>
<dbReference type="EMBL" id="UOET01000518">
    <property type="protein sequence ID" value="VAW30460.1"/>
    <property type="molecule type" value="Genomic_DNA"/>
</dbReference>
<sequence length="33" mass="3894">MEVFRLAEPISFLDIQEDGLGMYICQQQHRVLI</sequence>
<protein>
    <submittedName>
        <fullName evidence="1">Uncharacterized protein</fullName>
    </submittedName>
</protein>
<organism evidence="1">
    <name type="scientific">hydrothermal vent metagenome</name>
    <dbReference type="NCBI Taxonomy" id="652676"/>
    <lineage>
        <taxon>unclassified sequences</taxon>
        <taxon>metagenomes</taxon>
        <taxon>ecological metagenomes</taxon>
    </lineage>
</organism>